<keyword evidence="1" id="KW-0472">Membrane</keyword>
<accession>A0ABY6GGN0</accession>
<feature type="transmembrane region" description="Helical" evidence="1">
    <location>
        <begin position="43"/>
        <end position="65"/>
    </location>
</feature>
<evidence type="ECO:0008006" key="4">
    <source>
        <dbReference type="Google" id="ProtNLM"/>
    </source>
</evidence>
<keyword evidence="1" id="KW-1133">Transmembrane helix</keyword>
<dbReference type="EMBL" id="CP107052">
    <property type="protein sequence ID" value="UYH50647.1"/>
    <property type="molecule type" value="Genomic_DNA"/>
</dbReference>
<keyword evidence="1" id="KW-0812">Transmembrane</keyword>
<dbReference type="RefSeq" id="WP_319806233.1">
    <property type="nucleotide sequence ID" value="NZ_CP107052.1"/>
</dbReference>
<sequence>MTIFIFTWLLRLLFLASLAIWVGAMFRAGQWLVLREYPSALEVILITSCSLLNIIGCLCVGKLMFGHW</sequence>
<gene>
    <name evidence="2" type="ORF">N5W20_05850</name>
</gene>
<protein>
    <recommendedName>
        <fullName evidence="4">Inner membrane protein</fullName>
    </recommendedName>
</protein>
<proteinExistence type="predicted"/>
<evidence type="ECO:0000256" key="1">
    <source>
        <dbReference type="SAM" id="Phobius"/>
    </source>
</evidence>
<dbReference type="Proteomes" id="UP001163831">
    <property type="component" value="Chromosome"/>
</dbReference>
<evidence type="ECO:0000313" key="3">
    <source>
        <dbReference type="Proteomes" id="UP001163831"/>
    </source>
</evidence>
<name>A0ABY6GGN0_9PROT</name>
<organism evidence="2 3">
    <name type="scientific">Candidatus Kirkpatrickella diaphorinae</name>
    <dbReference type="NCBI Taxonomy" id="2984322"/>
    <lineage>
        <taxon>Bacteria</taxon>
        <taxon>Pseudomonadati</taxon>
        <taxon>Pseudomonadota</taxon>
        <taxon>Alphaproteobacteria</taxon>
        <taxon>Acetobacterales</taxon>
        <taxon>Acetobacteraceae</taxon>
        <taxon>Candidatus Kirkpatrickella</taxon>
    </lineage>
</organism>
<keyword evidence="3" id="KW-1185">Reference proteome</keyword>
<reference evidence="2" key="1">
    <citation type="submission" date="2022-10" db="EMBL/GenBank/DDBJ databases">
        <title>Candidatus Kirkpatrella diaphorinas gen. nov., sp. nov., an uncultured endosymbiont identified in a population of Diaphorina citri from Hawaii.</title>
        <authorList>
            <person name="Henry E.M."/>
            <person name="Carlson C.R."/>
            <person name="Kuo Y.-W."/>
        </authorList>
    </citation>
    <scope>NUCLEOTIDE SEQUENCE</scope>
    <source>
        <strain evidence="2">CADCRV1</strain>
    </source>
</reference>
<evidence type="ECO:0000313" key="2">
    <source>
        <dbReference type="EMBL" id="UYH50647.1"/>
    </source>
</evidence>